<evidence type="ECO:0000256" key="1">
    <source>
        <dbReference type="SAM" id="MobiDB-lite"/>
    </source>
</evidence>
<proteinExistence type="predicted"/>
<evidence type="ECO:0000313" key="2">
    <source>
        <dbReference type="EMBL" id="CAF1475095.1"/>
    </source>
</evidence>
<feature type="region of interest" description="Disordered" evidence="1">
    <location>
        <begin position="1"/>
        <end position="160"/>
    </location>
</feature>
<gene>
    <name evidence="2" type="ORF">RFH988_LOCUS37721</name>
</gene>
<protein>
    <submittedName>
        <fullName evidence="2">Uncharacterized protein</fullName>
    </submittedName>
</protein>
<reference evidence="2" key="1">
    <citation type="submission" date="2021-02" db="EMBL/GenBank/DDBJ databases">
        <authorList>
            <person name="Nowell W R."/>
        </authorList>
    </citation>
    <scope>NUCLEOTIDE SEQUENCE</scope>
</reference>
<dbReference type="AlphaFoldDB" id="A0A815RHA5"/>
<feature type="compositionally biased region" description="Acidic residues" evidence="1">
    <location>
        <begin position="54"/>
        <end position="79"/>
    </location>
</feature>
<feature type="compositionally biased region" description="Low complexity" evidence="1">
    <location>
        <begin position="40"/>
        <end position="53"/>
    </location>
</feature>
<evidence type="ECO:0000313" key="3">
    <source>
        <dbReference type="Proteomes" id="UP000663882"/>
    </source>
</evidence>
<feature type="compositionally biased region" description="Low complexity" evidence="1">
    <location>
        <begin position="131"/>
        <end position="145"/>
    </location>
</feature>
<feature type="compositionally biased region" description="Acidic residues" evidence="1">
    <location>
        <begin position="105"/>
        <end position="130"/>
    </location>
</feature>
<sequence length="244" mass="27056">MNHFKNLTQTTNEFEEDLPEDMCISDASGSDGGESDSVDGSEGTSEDGLSNSESDSEDNIEGDQDSSGDDLESDQDSSEDDIKGDQNGSEDNSRNDFEDKSGSDYNDDTEDDSETYDEGSEDDSNDDSEGDNSSTTSSSSFSCSSWLPHFQPPPTQQFQSSQQCSGVLPLSSIETFRKLFSDDIINLIHKQTNIYGKQKYQNARDCFKHQNQELIRIKPVCDRPASHSFSLKSNLLMTMRFESI</sequence>
<organism evidence="2 3">
    <name type="scientific">Rotaria sordida</name>
    <dbReference type="NCBI Taxonomy" id="392033"/>
    <lineage>
        <taxon>Eukaryota</taxon>
        <taxon>Metazoa</taxon>
        <taxon>Spiralia</taxon>
        <taxon>Gnathifera</taxon>
        <taxon>Rotifera</taxon>
        <taxon>Eurotatoria</taxon>
        <taxon>Bdelloidea</taxon>
        <taxon>Philodinida</taxon>
        <taxon>Philodinidae</taxon>
        <taxon>Rotaria</taxon>
    </lineage>
</organism>
<feature type="compositionally biased region" description="Polar residues" evidence="1">
    <location>
        <begin position="1"/>
        <end position="12"/>
    </location>
</feature>
<name>A0A815RHA5_9BILA</name>
<feature type="compositionally biased region" description="Basic and acidic residues" evidence="1">
    <location>
        <begin position="91"/>
        <end position="102"/>
    </location>
</feature>
<dbReference type="Proteomes" id="UP000663882">
    <property type="component" value="Unassembled WGS sequence"/>
</dbReference>
<accession>A0A815RHA5</accession>
<comment type="caution">
    <text evidence="2">The sequence shown here is derived from an EMBL/GenBank/DDBJ whole genome shotgun (WGS) entry which is preliminary data.</text>
</comment>
<dbReference type="EMBL" id="CAJNOO010007861">
    <property type="protein sequence ID" value="CAF1475095.1"/>
    <property type="molecule type" value="Genomic_DNA"/>
</dbReference>